<protein>
    <submittedName>
        <fullName evidence="2">Uncharacterized protein</fullName>
    </submittedName>
</protein>
<dbReference type="OrthoDB" id="597123at2"/>
<reference key="1">
    <citation type="submission" date="2010-11" db="EMBL/GenBank/DDBJ databases">
        <title>The complete genome of Paludibacter propionicigenes DSM 17365.</title>
        <authorList>
            <consortium name="US DOE Joint Genome Institute (JGI-PGF)"/>
            <person name="Lucas S."/>
            <person name="Copeland A."/>
            <person name="Lapidus A."/>
            <person name="Bruce D."/>
            <person name="Goodwin L."/>
            <person name="Pitluck S."/>
            <person name="Kyrpides N."/>
            <person name="Mavromatis K."/>
            <person name="Ivanova N."/>
            <person name="Munk A.C."/>
            <person name="Brettin T."/>
            <person name="Detter J.C."/>
            <person name="Han C."/>
            <person name="Tapia R."/>
            <person name="Land M."/>
            <person name="Hauser L."/>
            <person name="Markowitz V."/>
            <person name="Cheng J.-F."/>
            <person name="Hugenholtz P."/>
            <person name="Woyke T."/>
            <person name="Wu D."/>
            <person name="Gronow S."/>
            <person name="Wellnitz S."/>
            <person name="Brambilla E."/>
            <person name="Klenk H.-P."/>
            <person name="Eisen J.A."/>
        </authorList>
    </citation>
    <scope>NUCLEOTIDE SEQUENCE</scope>
    <source>
        <strain>WB4</strain>
    </source>
</reference>
<keyword evidence="3" id="KW-1185">Reference proteome</keyword>
<dbReference type="RefSeq" id="WP_013443897.1">
    <property type="nucleotide sequence ID" value="NC_014734.1"/>
</dbReference>
<dbReference type="eggNOG" id="COG4372">
    <property type="taxonomic scope" value="Bacteria"/>
</dbReference>
<dbReference type="Proteomes" id="UP000008718">
    <property type="component" value="Chromosome"/>
</dbReference>
<accession>E4T1D4</accession>
<keyword evidence="1" id="KW-0175">Coiled coil</keyword>
<evidence type="ECO:0000313" key="3">
    <source>
        <dbReference type="Proteomes" id="UP000008718"/>
    </source>
</evidence>
<dbReference type="KEGG" id="ppn:Palpr_0367"/>
<dbReference type="EMBL" id="CP002345">
    <property type="protein sequence ID" value="ADQ78528.1"/>
    <property type="molecule type" value="Genomic_DNA"/>
</dbReference>
<dbReference type="STRING" id="694427.Palpr_0367"/>
<name>E4T1D4_PALPW</name>
<gene>
    <name evidence="2" type="ordered locus">Palpr_0367</name>
</gene>
<organism evidence="2 3">
    <name type="scientific">Paludibacter propionicigenes (strain DSM 17365 / JCM 13257 / WB4)</name>
    <dbReference type="NCBI Taxonomy" id="694427"/>
    <lineage>
        <taxon>Bacteria</taxon>
        <taxon>Pseudomonadati</taxon>
        <taxon>Bacteroidota</taxon>
        <taxon>Bacteroidia</taxon>
        <taxon>Bacteroidales</taxon>
        <taxon>Paludibacteraceae</taxon>
        <taxon>Paludibacter</taxon>
    </lineage>
</organism>
<proteinExistence type="predicted"/>
<sequence>MKTIKFYAVIAALVFLTPSCVENSGKYKAVVAQRDSLAMVKQTLDSSYSQTLGVLNDIEAGFSEINKNEKQMQVNLKGVEGSTASKREIIAAQMKAIKETMEQNRAKIVELQHLATKKGKANALLTETIKRLQAEMEEKDIRIKSLQDELDQKNIKITELSSTVDAQGKSIAEQQSAIEQQKSTIKGQDASINTVWYCVATSKKLKEAKVISAGGLFKSRKVLSTEFDNSVFTQIDLRNVSSIPTNSKSVKILSLHPQNSYKLVPGDDKKVSIEILNPSKFWSVSKYLVVQI</sequence>
<reference evidence="2 3" key="2">
    <citation type="journal article" date="2011" name="Stand. Genomic Sci.">
        <title>Complete genome sequence of Paludibacter propionicigenes type strain (WB4).</title>
        <authorList>
            <person name="Gronow S."/>
            <person name="Munk C."/>
            <person name="Lapidus A."/>
            <person name="Nolan M."/>
            <person name="Lucas S."/>
            <person name="Hammon N."/>
            <person name="Deshpande S."/>
            <person name="Cheng J.F."/>
            <person name="Tapia R."/>
            <person name="Han C."/>
            <person name="Goodwin L."/>
            <person name="Pitluck S."/>
            <person name="Liolios K."/>
            <person name="Ivanova N."/>
            <person name="Mavromatis K."/>
            <person name="Mikhailova N."/>
            <person name="Pati A."/>
            <person name="Chen A."/>
            <person name="Palaniappan K."/>
            <person name="Land M."/>
            <person name="Hauser L."/>
            <person name="Chang Y.J."/>
            <person name="Jeffries C.D."/>
            <person name="Brambilla E."/>
            <person name="Rohde M."/>
            <person name="Goker M."/>
            <person name="Detter J.C."/>
            <person name="Woyke T."/>
            <person name="Bristow J."/>
            <person name="Eisen J.A."/>
            <person name="Markowitz V."/>
            <person name="Hugenholtz P."/>
            <person name="Kyrpides N.C."/>
            <person name="Klenk H.P."/>
        </authorList>
    </citation>
    <scope>NUCLEOTIDE SEQUENCE [LARGE SCALE GENOMIC DNA]</scope>
    <source>
        <strain evidence="3">DSM 17365 / JCM 13257 / WB4</strain>
    </source>
</reference>
<feature type="coiled-coil region" evidence="1">
    <location>
        <begin position="94"/>
        <end position="163"/>
    </location>
</feature>
<dbReference type="AlphaFoldDB" id="E4T1D4"/>
<evidence type="ECO:0000256" key="1">
    <source>
        <dbReference type="SAM" id="Coils"/>
    </source>
</evidence>
<evidence type="ECO:0000313" key="2">
    <source>
        <dbReference type="EMBL" id="ADQ78528.1"/>
    </source>
</evidence>
<dbReference type="HOGENOM" id="CLU_959239_0_0_10"/>